<keyword evidence="6" id="KW-0506">mRNA capping</keyword>
<dbReference type="SUPFAM" id="SSF53335">
    <property type="entry name" value="S-adenosyl-L-methionine-dependent methyltransferases"/>
    <property type="match status" value="1"/>
</dbReference>
<dbReference type="GO" id="GO:0004482">
    <property type="term" value="F:mRNA 5'-cap (guanine-N7-)-methyltransferase activity"/>
    <property type="evidence" value="ECO:0007669"/>
    <property type="project" value="UniProtKB-EC"/>
</dbReference>
<evidence type="ECO:0000256" key="7">
    <source>
        <dbReference type="ARBA" id="ARBA00044712"/>
    </source>
</evidence>
<dbReference type="InterPro" id="IPR039753">
    <property type="entry name" value="RG7MT1"/>
</dbReference>
<dbReference type="EMBL" id="JABSTR010000001">
    <property type="protein sequence ID" value="KAH9361732.1"/>
    <property type="molecule type" value="Genomic_DNA"/>
</dbReference>
<keyword evidence="6" id="KW-0507">mRNA processing</keyword>
<keyword evidence="10" id="KW-1185">Reference proteome</keyword>
<keyword evidence="5" id="KW-0694">RNA-binding</keyword>
<dbReference type="PROSITE" id="PS51562">
    <property type="entry name" value="RNA_CAP0_MT"/>
    <property type="match status" value="1"/>
</dbReference>
<proteinExistence type="predicted"/>
<evidence type="ECO:0000256" key="3">
    <source>
        <dbReference type="ARBA" id="ARBA00022679"/>
    </source>
</evidence>
<evidence type="ECO:0000256" key="4">
    <source>
        <dbReference type="ARBA" id="ARBA00022691"/>
    </source>
</evidence>
<evidence type="ECO:0000313" key="10">
    <source>
        <dbReference type="Proteomes" id="UP000821853"/>
    </source>
</evidence>
<evidence type="ECO:0000256" key="1">
    <source>
        <dbReference type="ARBA" id="ARBA00011926"/>
    </source>
</evidence>
<evidence type="ECO:0000313" key="9">
    <source>
        <dbReference type="EMBL" id="KAH9361732.1"/>
    </source>
</evidence>
<sequence length="163" mass="18824">MSIQNHRVRRAFCVPYGEYIAKRKEDMPEDSPFRVLDLGAGKGGDLQKWKKGNISYLVCADIAGTSLKHAEERYRELRERHRRQREPGHIFQAEFIEADCTRVRLKELFQHQNMTLDLVSCQFAFHYSFESLPQARCMLRNAAECLVPGGYFIGTTPDANDIV</sequence>
<keyword evidence="3" id="KW-0808">Transferase</keyword>
<dbReference type="CDD" id="cd02440">
    <property type="entry name" value="AdoMet_MTases"/>
    <property type="match status" value="1"/>
</dbReference>
<dbReference type="GO" id="GO:0005634">
    <property type="term" value="C:nucleus"/>
    <property type="evidence" value="ECO:0007669"/>
    <property type="project" value="TreeGrafter"/>
</dbReference>
<dbReference type="Pfam" id="PF03291">
    <property type="entry name" value="mRNA_G-N7_MeTrfase"/>
    <property type="match status" value="1"/>
</dbReference>
<reference evidence="9 10" key="1">
    <citation type="journal article" date="2020" name="Cell">
        <title>Large-Scale Comparative Analyses of Tick Genomes Elucidate Their Genetic Diversity and Vector Capacities.</title>
        <authorList>
            <consortium name="Tick Genome and Microbiome Consortium (TIGMIC)"/>
            <person name="Jia N."/>
            <person name="Wang J."/>
            <person name="Shi W."/>
            <person name="Du L."/>
            <person name="Sun Y."/>
            <person name="Zhan W."/>
            <person name="Jiang J.F."/>
            <person name="Wang Q."/>
            <person name="Zhang B."/>
            <person name="Ji P."/>
            <person name="Bell-Sakyi L."/>
            <person name="Cui X.M."/>
            <person name="Yuan T.T."/>
            <person name="Jiang B.G."/>
            <person name="Yang W.F."/>
            <person name="Lam T.T."/>
            <person name="Chang Q.C."/>
            <person name="Ding S.J."/>
            <person name="Wang X.J."/>
            <person name="Zhu J.G."/>
            <person name="Ruan X.D."/>
            <person name="Zhao L."/>
            <person name="Wei J.T."/>
            <person name="Ye R.Z."/>
            <person name="Que T.C."/>
            <person name="Du C.H."/>
            <person name="Zhou Y.H."/>
            <person name="Cheng J.X."/>
            <person name="Dai P.F."/>
            <person name="Guo W.B."/>
            <person name="Han X.H."/>
            <person name="Huang E.J."/>
            <person name="Li L.F."/>
            <person name="Wei W."/>
            <person name="Gao Y.C."/>
            <person name="Liu J.Z."/>
            <person name="Shao H.Z."/>
            <person name="Wang X."/>
            <person name="Wang C.C."/>
            <person name="Yang T.C."/>
            <person name="Huo Q.B."/>
            <person name="Li W."/>
            <person name="Chen H.Y."/>
            <person name="Chen S.E."/>
            <person name="Zhou L.G."/>
            <person name="Ni X.B."/>
            <person name="Tian J.H."/>
            <person name="Sheng Y."/>
            <person name="Liu T."/>
            <person name="Pan Y.S."/>
            <person name="Xia L.Y."/>
            <person name="Li J."/>
            <person name="Zhao F."/>
            <person name="Cao W.C."/>
        </authorList>
    </citation>
    <scope>NUCLEOTIDE SEQUENCE [LARGE SCALE GENOMIC DNA]</scope>
    <source>
        <strain evidence="9">HaeL-2018</strain>
    </source>
</reference>
<dbReference type="InterPro" id="IPR029063">
    <property type="entry name" value="SAM-dependent_MTases_sf"/>
</dbReference>
<dbReference type="PANTHER" id="PTHR12189">
    <property type="entry name" value="MRNA GUANINE-7- METHYLTRANSFERASE"/>
    <property type="match status" value="1"/>
</dbReference>
<keyword evidence="4" id="KW-0949">S-adenosyl-L-methionine</keyword>
<comment type="catalytic activity">
    <reaction evidence="7">
        <text>a 5'-end (5'-triphosphoguanosine)-ribonucleoside in mRNA + S-adenosyl-L-methionine = a 5'-end (N(7)-methyl 5'-triphosphoguanosine)-ribonucleoside in mRNA + S-adenosyl-L-homocysteine</text>
        <dbReference type="Rhea" id="RHEA:67008"/>
        <dbReference type="Rhea" id="RHEA-COMP:17166"/>
        <dbReference type="Rhea" id="RHEA-COMP:17167"/>
        <dbReference type="ChEBI" id="CHEBI:57856"/>
        <dbReference type="ChEBI" id="CHEBI:59789"/>
        <dbReference type="ChEBI" id="CHEBI:156461"/>
        <dbReference type="ChEBI" id="CHEBI:167617"/>
        <dbReference type="EC" id="2.1.1.56"/>
    </reaction>
</comment>
<dbReference type="OMA" id="STIWYET"/>
<evidence type="ECO:0000256" key="6">
    <source>
        <dbReference type="ARBA" id="ARBA00023042"/>
    </source>
</evidence>
<protein>
    <recommendedName>
        <fullName evidence="1">mRNA (guanine-N(7))-methyltransferase</fullName>
        <ecNumber evidence="1">2.1.1.56</ecNumber>
    </recommendedName>
</protein>
<dbReference type="PANTHER" id="PTHR12189:SF2">
    <property type="entry name" value="MRNA CAP GUANINE-N7 METHYLTRANSFERASE"/>
    <property type="match status" value="1"/>
</dbReference>
<name>A0A9J6FIM1_HAELO</name>
<dbReference type="AlphaFoldDB" id="A0A9J6FIM1"/>
<evidence type="ECO:0000256" key="5">
    <source>
        <dbReference type="ARBA" id="ARBA00022884"/>
    </source>
</evidence>
<organism evidence="9 10">
    <name type="scientific">Haemaphysalis longicornis</name>
    <name type="common">Bush tick</name>
    <dbReference type="NCBI Taxonomy" id="44386"/>
    <lineage>
        <taxon>Eukaryota</taxon>
        <taxon>Metazoa</taxon>
        <taxon>Ecdysozoa</taxon>
        <taxon>Arthropoda</taxon>
        <taxon>Chelicerata</taxon>
        <taxon>Arachnida</taxon>
        <taxon>Acari</taxon>
        <taxon>Parasitiformes</taxon>
        <taxon>Ixodida</taxon>
        <taxon>Ixodoidea</taxon>
        <taxon>Ixodidae</taxon>
        <taxon>Haemaphysalinae</taxon>
        <taxon>Haemaphysalis</taxon>
    </lineage>
</organism>
<comment type="caution">
    <text evidence="9">The sequence shown here is derived from an EMBL/GenBank/DDBJ whole genome shotgun (WGS) entry which is preliminary data.</text>
</comment>
<evidence type="ECO:0000259" key="8">
    <source>
        <dbReference type="PROSITE" id="PS51562"/>
    </source>
</evidence>
<evidence type="ECO:0000256" key="2">
    <source>
        <dbReference type="ARBA" id="ARBA00022603"/>
    </source>
</evidence>
<dbReference type="EC" id="2.1.1.56" evidence="1"/>
<dbReference type="GO" id="GO:0003723">
    <property type="term" value="F:RNA binding"/>
    <property type="evidence" value="ECO:0007669"/>
    <property type="project" value="UniProtKB-KW"/>
</dbReference>
<dbReference type="Gene3D" id="3.40.50.150">
    <property type="entry name" value="Vaccinia Virus protein VP39"/>
    <property type="match status" value="1"/>
</dbReference>
<gene>
    <name evidence="9" type="ORF">HPB48_005115</name>
</gene>
<feature type="domain" description="MRNA cap 0 methyltransferase" evidence="8">
    <location>
        <begin position="1"/>
        <end position="163"/>
    </location>
</feature>
<dbReference type="InterPro" id="IPR004971">
    <property type="entry name" value="mRNA_G-N7_MeTrfase_dom"/>
</dbReference>
<keyword evidence="2" id="KW-0489">Methyltransferase</keyword>
<dbReference type="OrthoDB" id="10248867at2759"/>
<dbReference type="Proteomes" id="UP000821853">
    <property type="component" value="Chromosome 1"/>
</dbReference>
<accession>A0A9J6FIM1</accession>
<dbReference type="VEuPathDB" id="VectorBase:HLOH_062257"/>